<reference evidence="1" key="1">
    <citation type="submission" date="2020-11" db="EMBL/GenBank/DDBJ databases">
        <authorList>
            <person name="Davenport K.M."/>
            <person name="Bickhart D.M."/>
            <person name="Smith T.P.L."/>
            <person name="Murdoch B.M."/>
            <person name="Rosen B.D."/>
        </authorList>
    </citation>
    <scope>NUCLEOTIDE SEQUENCE [LARGE SCALE GENOMIC DNA]</scope>
    <source>
        <strain evidence="1">OAR_USU_Benz2616</strain>
    </source>
</reference>
<dbReference type="Ensembl" id="ENSOART00020031003.2">
    <property type="protein sequence ID" value="ENSOARP00020025608.2"/>
    <property type="gene ID" value="ENSOARG00020020144.2"/>
</dbReference>
<gene>
    <name evidence="1" type="primary">MTPAP</name>
</gene>
<sequence>MAACGVGLLTRLSLRVQRSQVQRPLRRLLSCPGTVAADLRREEQSSGNAETGSEDRTPKKRFSELQNERREQAQRTVLIHCPNKINEKKFLKFLSQHGPINTHFFYESFGLYAVVEFCQKESVTSLQNITRTPSLGPEAAIPFKSRYFNLKLRNSVNQTSELSSIQCSNQSSPSSKKLYQLLCCAESVDDQLNTLLREFQLTEENTRLRYLTCSLIEDVAAAYFPDCAVRPFGSSVNSFGKLGCDLDMFLDLDEIGKFTAQKTSGNFLMEFQVKNVPSERVATQKILSVIGECLDQFGPGCVGVQRILNARCPLVRFSHQASGFQCDLTANNRIALKSSELLYMYGALDSRVRALVFSVRCWARAHSLTSSIPGAWITNFSLTMMVIFFLQRRSPPILPTLDYLKTLAELLLKEFFEYFGNFAFNKNSINIRQGREQNKPESSPLHIQNPFETSLNISKNVSQSQLQKFVDLARESAWILHQEGKDRPSPSSNQPWGLAALLLPSVTNNVPLSKKKKKPASERIKNLLDSIKSSGAENSIATNGRRAISTQA</sequence>
<organism evidence="1">
    <name type="scientific">Ovis aries</name>
    <name type="common">Sheep</name>
    <dbReference type="NCBI Taxonomy" id="9940"/>
    <lineage>
        <taxon>Eukaryota</taxon>
        <taxon>Metazoa</taxon>
        <taxon>Chordata</taxon>
        <taxon>Craniata</taxon>
        <taxon>Vertebrata</taxon>
        <taxon>Euteleostomi</taxon>
        <taxon>Mammalia</taxon>
        <taxon>Eutheria</taxon>
        <taxon>Laurasiatheria</taxon>
        <taxon>Artiodactyla</taxon>
        <taxon>Ruminantia</taxon>
        <taxon>Pecora</taxon>
        <taxon>Bovidae</taxon>
        <taxon>Caprinae</taxon>
        <taxon>Ovis</taxon>
    </lineage>
</organism>
<accession>A0AC11C5X3</accession>
<reference evidence="1" key="2">
    <citation type="submission" date="2025-08" db="UniProtKB">
        <authorList>
            <consortium name="Ensembl"/>
        </authorList>
    </citation>
    <scope>IDENTIFICATION</scope>
</reference>
<evidence type="ECO:0000313" key="1">
    <source>
        <dbReference type="Ensembl" id="ENSOARP00020025608.2"/>
    </source>
</evidence>
<protein>
    <submittedName>
        <fullName evidence="1">Mitochondrial poly(A) polymerase</fullName>
    </submittedName>
</protein>
<name>A0AC11C5X3_SHEEP</name>
<reference evidence="1" key="3">
    <citation type="submission" date="2025-09" db="UniProtKB">
        <authorList>
            <consortium name="Ensembl"/>
        </authorList>
    </citation>
    <scope>IDENTIFICATION</scope>
</reference>
<proteinExistence type="predicted"/>